<dbReference type="AlphaFoldDB" id="A0A5B7SLR9"/>
<dbReference type="Pfam" id="PF11695">
    <property type="entry name" value="DUF3291"/>
    <property type="match status" value="1"/>
</dbReference>
<reference evidence="2 3" key="1">
    <citation type="submission" date="2019-05" db="EMBL/GenBank/DDBJ databases">
        <title>Genome sequencing of F202Z8.</title>
        <authorList>
            <person name="Kwon Y.M."/>
        </authorList>
    </citation>
    <scope>NUCLEOTIDE SEQUENCE [LARGE SCALE GENOMIC DNA]</scope>
    <source>
        <strain evidence="2 3">F202Z8</strain>
    </source>
</reference>
<dbReference type="RefSeq" id="WP_138851739.1">
    <property type="nucleotide sequence ID" value="NZ_CP040710.1"/>
</dbReference>
<name>A0A5B7SLR9_9FLAO</name>
<gene>
    <name evidence="2" type="ORF">FGM00_04390</name>
</gene>
<organism evidence="2 3">
    <name type="scientific">Aggregatimonas sangjinii</name>
    <dbReference type="NCBI Taxonomy" id="2583587"/>
    <lineage>
        <taxon>Bacteria</taxon>
        <taxon>Pseudomonadati</taxon>
        <taxon>Bacteroidota</taxon>
        <taxon>Flavobacteriia</taxon>
        <taxon>Flavobacteriales</taxon>
        <taxon>Flavobacteriaceae</taxon>
        <taxon>Aggregatimonas</taxon>
    </lineage>
</organism>
<protein>
    <submittedName>
        <fullName evidence="2">DUF3291 domain-containing protein</fullName>
    </submittedName>
</protein>
<dbReference type="InterPro" id="IPR011008">
    <property type="entry name" value="Dimeric_a/b-barrel"/>
</dbReference>
<feature type="domain" description="DUF3291" evidence="1">
    <location>
        <begin position="7"/>
        <end position="144"/>
    </location>
</feature>
<proteinExistence type="predicted"/>
<evidence type="ECO:0000313" key="3">
    <source>
        <dbReference type="Proteomes" id="UP000310017"/>
    </source>
</evidence>
<dbReference type="Proteomes" id="UP000310017">
    <property type="component" value="Chromosome"/>
</dbReference>
<evidence type="ECO:0000313" key="2">
    <source>
        <dbReference type="EMBL" id="QCW99386.1"/>
    </source>
</evidence>
<dbReference type="OrthoDB" id="2376237at2"/>
<dbReference type="SUPFAM" id="SSF54909">
    <property type="entry name" value="Dimeric alpha+beta barrel"/>
    <property type="match status" value="1"/>
</dbReference>
<sequence>MEQPHYLSQVNIARMIAPIDSPMMADFVDNLDRINEIAEKHQGFVWRLKGEQNDATAMRVFEDDFLIINMSVWKSMDALFKFTYSSEHVAILKRKKEWFSAMKDMHMAFWYLPLGHLPTPDEAKARLQYLNQNGETPYAFTFKSKYTSEDALHFNPEI</sequence>
<accession>A0A5B7SLR9</accession>
<dbReference type="InterPro" id="IPR021708">
    <property type="entry name" value="DUF3291"/>
</dbReference>
<dbReference type="EMBL" id="CP040710">
    <property type="protein sequence ID" value="QCW99386.1"/>
    <property type="molecule type" value="Genomic_DNA"/>
</dbReference>
<evidence type="ECO:0000259" key="1">
    <source>
        <dbReference type="Pfam" id="PF11695"/>
    </source>
</evidence>
<dbReference type="KEGG" id="asag:FGM00_04390"/>
<keyword evidence="3" id="KW-1185">Reference proteome</keyword>